<proteinExistence type="predicted"/>
<organism evidence="2 3">
    <name type="scientific">Parathalassolituus penaei</name>
    <dbReference type="NCBI Taxonomy" id="2997323"/>
    <lineage>
        <taxon>Bacteria</taxon>
        <taxon>Pseudomonadati</taxon>
        <taxon>Pseudomonadota</taxon>
        <taxon>Gammaproteobacteria</taxon>
        <taxon>Oceanospirillales</taxon>
        <taxon>Oceanospirillaceae</taxon>
        <taxon>Parathalassolituus</taxon>
    </lineage>
</organism>
<name>A0A9X3EIZ8_9GAMM</name>
<protein>
    <submittedName>
        <fullName evidence="2">Nuclear transport factor 2 family protein</fullName>
    </submittedName>
</protein>
<comment type="caution">
    <text evidence="2">The sequence shown here is derived from an EMBL/GenBank/DDBJ whole genome shotgun (WGS) entry which is preliminary data.</text>
</comment>
<evidence type="ECO:0000259" key="1">
    <source>
        <dbReference type="Pfam" id="PF13577"/>
    </source>
</evidence>
<dbReference type="Proteomes" id="UP001150830">
    <property type="component" value="Unassembled WGS sequence"/>
</dbReference>
<dbReference type="SUPFAM" id="SSF54427">
    <property type="entry name" value="NTF2-like"/>
    <property type="match status" value="1"/>
</dbReference>
<accession>A0A9X3EIZ8</accession>
<dbReference type="AlphaFoldDB" id="A0A9X3EIZ8"/>
<dbReference type="Gene3D" id="3.10.450.50">
    <property type="match status" value="1"/>
</dbReference>
<gene>
    <name evidence="2" type="ORF">OUO13_07875</name>
</gene>
<dbReference type="Pfam" id="PF13577">
    <property type="entry name" value="SnoaL_4"/>
    <property type="match status" value="1"/>
</dbReference>
<dbReference type="RefSeq" id="WP_283173318.1">
    <property type="nucleotide sequence ID" value="NZ_JAPNOA010000022.1"/>
</dbReference>
<evidence type="ECO:0000313" key="2">
    <source>
        <dbReference type="EMBL" id="MCY0965101.1"/>
    </source>
</evidence>
<dbReference type="EMBL" id="JAPNOA010000022">
    <property type="protein sequence ID" value="MCY0965101.1"/>
    <property type="molecule type" value="Genomic_DNA"/>
</dbReference>
<evidence type="ECO:0000313" key="3">
    <source>
        <dbReference type="Proteomes" id="UP001150830"/>
    </source>
</evidence>
<dbReference type="InterPro" id="IPR037401">
    <property type="entry name" value="SnoaL-like"/>
</dbReference>
<keyword evidence="3" id="KW-1185">Reference proteome</keyword>
<feature type="domain" description="SnoaL-like" evidence="1">
    <location>
        <begin position="13"/>
        <end position="135"/>
    </location>
</feature>
<dbReference type="InterPro" id="IPR032710">
    <property type="entry name" value="NTF2-like_dom_sf"/>
</dbReference>
<reference evidence="2" key="1">
    <citation type="submission" date="2022-11" db="EMBL/GenBank/DDBJ databases">
        <title>Parathalassolutuus dongxingensis gen. nov., sp. nov., a novel member of family Oceanospirillaceae isolated from a coastal shrimp pond in Guangxi, China.</title>
        <authorList>
            <person name="Chen H."/>
        </authorList>
    </citation>
    <scope>NUCLEOTIDE SEQUENCE</scope>
    <source>
        <strain evidence="2">G-43</strain>
    </source>
</reference>
<sequence>MNITQPLRTDIEGACIRLVLDAVHAVDQQIYRDFADCFSADGLLYRPGQSEPLRGPAAILDAYESRPASRMTRHICTNMRVDIHSVTSSTVYSYVQLYAKDLSDADSSSAPALKVGEFEDHCVCQNGRWLIAERKARFVM</sequence>